<name>A0A6A2WWG8_HIBSY</name>
<sequence length="362" mass="41048">MGIKGLLRFMKPFIEPIHIKKYAVKASGITSIGVRGKDSVGVVTQKKVPDKLLDQTSVTHLFPIAKFLGLLTTGMTTDARTLVQQARNETAEFRFRYGYEIHVDVLSKWIADKSQVYTQHAYMRPLGVVEKMSSETTNSNAASNKEVRVQMVQIGKVLCHWKVIQSHQDSWTRLMDQDAGRHEGENSRQSGSFTRQVIPELKKYLSGTLIPDSAFSPNKVTGDGDRDFPQPKFPSERNYSGPLYRQRREANNTSEDVSEGAVVQRGRFKVTSADLSPKVDDVKEKYMDDDIDDIHKEWTIQSIQGEPQRIQANRNMRYRWAPPRDGAIKLNIDGANGVADPLAHLRHNDKQIFVSRRLPPKE</sequence>
<dbReference type="Gene3D" id="3.60.20.10">
    <property type="entry name" value="Glutamine Phosphoribosylpyrophosphate, subunit 1, domain 1"/>
    <property type="match status" value="1"/>
</dbReference>
<feature type="region of interest" description="Disordered" evidence="2">
    <location>
        <begin position="213"/>
        <end position="240"/>
    </location>
</feature>
<comment type="caution">
    <text evidence="3">The sequence shown here is derived from an EMBL/GenBank/DDBJ whole genome shotgun (WGS) entry which is preliminary data.</text>
</comment>
<dbReference type="EMBL" id="VEPZ02001601">
    <property type="protein sequence ID" value="KAE8666122.1"/>
    <property type="molecule type" value="Genomic_DNA"/>
</dbReference>
<evidence type="ECO:0000313" key="3">
    <source>
        <dbReference type="EMBL" id="KAE8666122.1"/>
    </source>
</evidence>
<accession>A0A6A2WWG8</accession>
<dbReference type="GO" id="GO:0005839">
    <property type="term" value="C:proteasome core complex"/>
    <property type="evidence" value="ECO:0007669"/>
    <property type="project" value="InterPro"/>
</dbReference>
<dbReference type="GO" id="GO:0051603">
    <property type="term" value="P:proteolysis involved in protein catabolic process"/>
    <property type="evidence" value="ECO:0007669"/>
    <property type="project" value="InterPro"/>
</dbReference>
<dbReference type="PANTHER" id="PTHR11599">
    <property type="entry name" value="PROTEASOME SUBUNIT ALPHA/BETA"/>
    <property type="match status" value="1"/>
</dbReference>
<dbReference type="InterPro" id="IPR050115">
    <property type="entry name" value="Proteasome_alpha"/>
</dbReference>
<dbReference type="InterPro" id="IPR029055">
    <property type="entry name" value="Ntn_hydrolases_N"/>
</dbReference>
<dbReference type="Pfam" id="PF00227">
    <property type="entry name" value="Proteasome"/>
    <property type="match status" value="1"/>
</dbReference>
<gene>
    <name evidence="3" type="ORF">F3Y22_tig00112508pilonHSYRG00095</name>
</gene>
<proteinExistence type="predicted"/>
<protein>
    <submittedName>
        <fullName evidence="3">Proteasome subunit alpha type-6</fullName>
    </submittedName>
</protein>
<keyword evidence="4" id="KW-1185">Reference proteome</keyword>
<dbReference type="InterPro" id="IPR001353">
    <property type="entry name" value="Proteasome_sua/b"/>
</dbReference>
<evidence type="ECO:0000313" key="4">
    <source>
        <dbReference type="Proteomes" id="UP000436088"/>
    </source>
</evidence>
<organism evidence="3 4">
    <name type="scientific">Hibiscus syriacus</name>
    <name type="common">Rose of Sharon</name>
    <dbReference type="NCBI Taxonomy" id="106335"/>
    <lineage>
        <taxon>Eukaryota</taxon>
        <taxon>Viridiplantae</taxon>
        <taxon>Streptophyta</taxon>
        <taxon>Embryophyta</taxon>
        <taxon>Tracheophyta</taxon>
        <taxon>Spermatophyta</taxon>
        <taxon>Magnoliopsida</taxon>
        <taxon>eudicotyledons</taxon>
        <taxon>Gunneridae</taxon>
        <taxon>Pentapetalae</taxon>
        <taxon>rosids</taxon>
        <taxon>malvids</taxon>
        <taxon>Malvales</taxon>
        <taxon>Malvaceae</taxon>
        <taxon>Malvoideae</taxon>
        <taxon>Hibiscus</taxon>
    </lineage>
</organism>
<dbReference type="Proteomes" id="UP000436088">
    <property type="component" value="Unassembled WGS sequence"/>
</dbReference>
<evidence type="ECO:0000256" key="1">
    <source>
        <dbReference type="ARBA" id="ARBA00022942"/>
    </source>
</evidence>
<keyword evidence="1 3" id="KW-0647">Proteasome</keyword>
<dbReference type="AlphaFoldDB" id="A0A6A2WWG8"/>
<reference evidence="3" key="1">
    <citation type="submission" date="2019-09" db="EMBL/GenBank/DDBJ databases">
        <title>Draft genome information of white flower Hibiscus syriacus.</title>
        <authorList>
            <person name="Kim Y.-M."/>
        </authorList>
    </citation>
    <scope>NUCLEOTIDE SEQUENCE [LARGE SCALE GENOMIC DNA]</scope>
    <source>
        <strain evidence="3">YM2019G1</strain>
    </source>
</reference>
<dbReference type="SUPFAM" id="SSF56235">
    <property type="entry name" value="N-terminal nucleophile aminohydrolases (Ntn hydrolases)"/>
    <property type="match status" value="1"/>
</dbReference>
<evidence type="ECO:0000256" key="2">
    <source>
        <dbReference type="SAM" id="MobiDB-lite"/>
    </source>
</evidence>